<dbReference type="Gene3D" id="3.30.565.10">
    <property type="entry name" value="Histidine kinase-like ATPase, C-terminal domain"/>
    <property type="match status" value="1"/>
</dbReference>
<comment type="cofactor">
    <cofactor evidence="2">
        <name>Mg(2+)</name>
        <dbReference type="ChEBI" id="CHEBI:18420"/>
    </cofactor>
</comment>
<comment type="similarity">
    <text evidence="3">Belongs to the type II topoisomerase GyrB family.</text>
</comment>
<dbReference type="GO" id="GO:0005524">
    <property type="term" value="F:ATP binding"/>
    <property type="evidence" value="ECO:0007669"/>
    <property type="project" value="UniProtKB-KW"/>
</dbReference>
<dbReference type="CDD" id="cd03366">
    <property type="entry name" value="TOPRIM_TopoIIA_GyrB"/>
    <property type="match status" value="1"/>
</dbReference>
<dbReference type="SUPFAM" id="SSF54211">
    <property type="entry name" value="Ribosomal protein S5 domain 2-like"/>
    <property type="match status" value="1"/>
</dbReference>
<dbReference type="Pfam" id="PF02518">
    <property type="entry name" value="HATPase_c"/>
    <property type="match status" value="1"/>
</dbReference>
<feature type="domain" description="Toprim" evidence="12">
    <location>
        <begin position="421"/>
        <end position="535"/>
    </location>
</feature>
<dbReference type="InterPro" id="IPR001241">
    <property type="entry name" value="Topo_IIA"/>
</dbReference>
<protein>
    <recommendedName>
        <fullName evidence="4">DNA topoisomerase (ATP-hydrolyzing)</fullName>
        <ecNumber evidence="4">5.6.2.2</ecNumber>
    </recommendedName>
</protein>
<dbReference type="SUPFAM" id="SSF55874">
    <property type="entry name" value="ATPase domain of HSP90 chaperone/DNA topoisomerase II/histidine kinase"/>
    <property type="match status" value="1"/>
</dbReference>
<dbReference type="InterPro" id="IPR034160">
    <property type="entry name" value="TOPRIM_GyrB"/>
</dbReference>
<dbReference type="Pfam" id="PF00986">
    <property type="entry name" value="DNA_gyraseB_C"/>
    <property type="match status" value="1"/>
</dbReference>
<evidence type="ECO:0000256" key="6">
    <source>
        <dbReference type="ARBA" id="ARBA00022741"/>
    </source>
</evidence>
<dbReference type="EC" id="5.6.2.2" evidence="4"/>
<dbReference type="Gene3D" id="3.40.50.670">
    <property type="match status" value="1"/>
</dbReference>
<keyword evidence="6" id="KW-0547">Nucleotide-binding</keyword>
<dbReference type="PANTHER" id="PTHR45866">
    <property type="entry name" value="DNA GYRASE/TOPOISOMERASE SUBUNIT B"/>
    <property type="match status" value="1"/>
</dbReference>
<evidence type="ECO:0000256" key="11">
    <source>
        <dbReference type="ARBA" id="ARBA00023235"/>
    </source>
</evidence>
<keyword evidence="10" id="KW-0238">DNA-binding</keyword>
<keyword evidence="5" id="KW-0479">Metal-binding</keyword>
<evidence type="ECO:0000256" key="8">
    <source>
        <dbReference type="ARBA" id="ARBA00022842"/>
    </source>
</evidence>
<dbReference type="PRINTS" id="PR01159">
    <property type="entry name" value="DNAGYRASEB"/>
</dbReference>
<dbReference type="GO" id="GO:0046872">
    <property type="term" value="F:metal ion binding"/>
    <property type="evidence" value="ECO:0007669"/>
    <property type="project" value="UniProtKB-KW"/>
</dbReference>
<dbReference type="InterPro" id="IPR000565">
    <property type="entry name" value="Topo_IIA_B"/>
</dbReference>
<dbReference type="PANTHER" id="PTHR45866:SF1">
    <property type="entry name" value="DNA GYRASE SUBUNIT B, MITOCHONDRIAL"/>
    <property type="match status" value="1"/>
</dbReference>
<dbReference type="InterPro" id="IPR013760">
    <property type="entry name" value="Topo_IIA-like_dom_sf"/>
</dbReference>
<dbReference type="GO" id="GO:0003677">
    <property type="term" value="F:DNA binding"/>
    <property type="evidence" value="ECO:0007669"/>
    <property type="project" value="UniProtKB-KW"/>
</dbReference>
<reference evidence="13" key="2">
    <citation type="journal article" date="2014" name="ISME J.">
        <title>Microbial stratification in low pH oxic and suboxic macroscopic growths along an acid mine drainage.</title>
        <authorList>
            <person name="Mendez-Garcia C."/>
            <person name="Mesa V."/>
            <person name="Sprenger R.R."/>
            <person name="Richter M."/>
            <person name="Diez M.S."/>
            <person name="Solano J."/>
            <person name="Bargiela R."/>
            <person name="Golyshina O.V."/>
            <person name="Manteca A."/>
            <person name="Ramos J.L."/>
            <person name="Gallego J.R."/>
            <person name="Llorente I."/>
            <person name="Martins Dos Santos V.A."/>
            <person name="Jensen O.N."/>
            <person name="Pelaez A.I."/>
            <person name="Sanchez J."/>
            <person name="Ferrer M."/>
        </authorList>
    </citation>
    <scope>NUCLEOTIDE SEQUENCE</scope>
</reference>
<evidence type="ECO:0000256" key="9">
    <source>
        <dbReference type="ARBA" id="ARBA00023029"/>
    </source>
</evidence>
<accession>T0ZHP6</accession>
<keyword evidence="11" id="KW-0413">Isomerase</keyword>
<evidence type="ECO:0000256" key="10">
    <source>
        <dbReference type="ARBA" id="ARBA00023125"/>
    </source>
</evidence>
<dbReference type="InterPro" id="IPR002288">
    <property type="entry name" value="DNA_gyrase_B_C"/>
</dbReference>
<evidence type="ECO:0000256" key="3">
    <source>
        <dbReference type="ARBA" id="ARBA00010708"/>
    </source>
</evidence>
<dbReference type="InterPro" id="IPR013759">
    <property type="entry name" value="Topo_IIA_B_C"/>
</dbReference>
<dbReference type="AlphaFoldDB" id="T0ZHP6"/>
<dbReference type="PRINTS" id="PR00418">
    <property type="entry name" value="TPI2FAMILY"/>
</dbReference>
<keyword evidence="9" id="KW-0799">Topoisomerase</keyword>
<evidence type="ECO:0000256" key="1">
    <source>
        <dbReference type="ARBA" id="ARBA00000185"/>
    </source>
</evidence>
<name>T0ZHP6_9ZZZZ</name>
<dbReference type="InterPro" id="IPR036890">
    <property type="entry name" value="HATPase_C_sf"/>
</dbReference>
<dbReference type="CDD" id="cd00822">
    <property type="entry name" value="TopoII_Trans_DNA_gyrase"/>
    <property type="match status" value="1"/>
</dbReference>
<dbReference type="SMART" id="SM00387">
    <property type="entry name" value="HATPase_c"/>
    <property type="match status" value="1"/>
</dbReference>
<dbReference type="InterPro" id="IPR006171">
    <property type="entry name" value="TOPRIM_dom"/>
</dbReference>
<dbReference type="SMART" id="SM00433">
    <property type="entry name" value="TOP2c"/>
    <property type="match status" value="1"/>
</dbReference>
<dbReference type="CDD" id="cd16928">
    <property type="entry name" value="HATPase_GyrB-like"/>
    <property type="match status" value="1"/>
</dbReference>
<evidence type="ECO:0000259" key="12">
    <source>
        <dbReference type="PROSITE" id="PS50880"/>
    </source>
</evidence>
<dbReference type="NCBIfam" id="NF004189">
    <property type="entry name" value="PRK05644.1"/>
    <property type="match status" value="1"/>
</dbReference>
<dbReference type="InterPro" id="IPR013506">
    <property type="entry name" value="Topo_IIA_bsu_dom2"/>
</dbReference>
<evidence type="ECO:0000256" key="4">
    <source>
        <dbReference type="ARBA" id="ARBA00012895"/>
    </source>
</evidence>
<organism evidence="13">
    <name type="scientific">mine drainage metagenome</name>
    <dbReference type="NCBI Taxonomy" id="410659"/>
    <lineage>
        <taxon>unclassified sequences</taxon>
        <taxon>metagenomes</taxon>
        <taxon>ecological metagenomes</taxon>
    </lineage>
</organism>
<comment type="caution">
    <text evidence="13">The sequence shown here is derived from an EMBL/GenBank/DDBJ whole genome shotgun (WGS) entry which is preliminary data.</text>
</comment>
<dbReference type="FunFam" id="3.30.230.10:FF:000005">
    <property type="entry name" value="DNA gyrase subunit B"/>
    <property type="match status" value="1"/>
</dbReference>
<evidence type="ECO:0000313" key="13">
    <source>
        <dbReference type="EMBL" id="EQD29345.1"/>
    </source>
</evidence>
<dbReference type="Pfam" id="PF00204">
    <property type="entry name" value="DNA_gyraseB"/>
    <property type="match status" value="1"/>
</dbReference>
<dbReference type="Gene3D" id="3.30.230.10">
    <property type="match status" value="1"/>
</dbReference>
<dbReference type="PROSITE" id="PS00177">
    <property type="entry name" value="TOPOISOMERASE_II"/>
    <property type="match status" value="1"/>
</dbReference>
<keyword evidence="7" id="KW-0067">ATP-binding</keyword>
<dbReference type="InterPro" id="IPR020568">
    <property type="entry name" value="Ribosomal_Su5_D2-typ_SF"/>
</dbReference>
<dbReference type="EMBL" id="AUZZ01010547">
    <property type="protein sequence ID" value="EQD29345.1"/>
    <property type="molecule type" value="Genomic_DNA"/>
</dbReference>
<dbReference type="FunFam" id="3.40.50.670:FF:000002">
    <property type="entry name" value="DNA gyrase subunit B"/>
    <property type="match status" value="1"/>
</dbReference>
<keyword evidence="8" id="KW-0460">Magnesium</keyword>
<dbReference type="InterPro" id="IPR014721">
    <property type="entry name" value="Ribsml_uS5_D2-typ_fold_subgr"/>
</dbReference>
<dbReference type="PROSITE" id="PS50880">
    <property type="entry name" value="TOPRIM"/>
    <property type="match status" value="1"/>
</dbReference>
<gene>
    <name evidence="13" type="ORF">B2A_14517</name>
</gene>
<dbReference type="InterPro" id="IPR003594">
    <property type="entry name" value="HATPase_dom"/>
</dbReference>
<dbReference type="GO" id="GO:0006265">
    <property type="term" value="P:DNA topological change"/>
    <property type="evidence" value="ECO:0007669"/>
    <property type="project" value="InterPro"/>
</dbReference>
<evidence type="ECO:0000256" key="7">
    <source>
        <dbReference type="ARBA" id="ARBA00022840"/>
    </source>
</evidence>
<dbReference type="Pfam" id="PF01751">
    <property type="entry name" value="Toprim"/>
    <property type="match status" value="1"/>
</dbReference>
<dbReference type="GO" id="GO:0003918">
    <property type="term" value="F:DNA topoisomerase type II (double strand cut, ATP-hydrolyzing) activity"/>
    <property type="evidence" value="ECO:0007669"/>
    <property type="project" value="UniProtKB-EC"/>
</dbReference>
<sequence>MSEEYSGKDIMVLSGPQGVRKRPAMYVGSTGIAGFTHLLYEVVDNAIDEATAGYCTNIAITLSEEDGVDVAEVSDNGRGIPVDIVPKVNKPALEVIMTSLHSGAKFDNKIYKVSGGLHGVGMTVVNSLSEYTVVTVKRNGKIYRESFSRGTPTSQLEEIGETDEKDTGTTVRFKPDSEIFSVKKFDTTELQERLRDISFLSPGLKITLVDNRQSPESKIEYFSDKGLYDFLNYIRKGKEPISKPIFIEKEVDGVKVNVIFQYVPDYSEELISFVNRIKTNEGGMHVTGFRAALTRTISNYMGKNSKKGKQIEIQGDDTREGLICVISILMPNPEFEGQTKEKLGNTTIKSIVDSIVYSEFSTYLEENPAEAAKIIGKVQNAAEARESAKKARELVRKKSIFDGPILSGKLADCTETNPEKSEIFIVEGDSAAGSSKQGRDRFFQAILPLRGKVLNVEKATDEKIFNNKELHTMVIAFGTGIKESFDVSKVRYKKIILLTDADVDGSHIRTLLLTFFYRYLKPVIEHGYVYIAQPPLYKLSKGREVTYLYNDSELDGAMKKYGGNPNVQRYKGLGEMNPEQLWETTMDPKTRVMKKVMIKDAELADSMFTILMGMDVEKRRKFLEEHSKEVKFLDI</sequence>
<proteinExistence type="inferred from homology"/>
<evidence type="ECO:0000256" key="2">
    <source>
        <dbReference type="ARBA" id="ARBA00001946"/>
    </source>
</evidence>
<comment type="catalytic activity">
    <reaction evidence="1">
        <text>ATP-dependent breakage, passage and rejoining of double-stranded DNA.</text>
        <dbReference type="EC" id="5.6.2.2"/>
    </reaction>
</comment>
<reference evidence="13" key="1">
    <citation type="submission" date="2013-08" db="EMBL/GenBank/DDBJ databases">
        <authorList>
            <person name="Mendez C."/>
            <person name="Richter M."/>
            <person name="Ferrer M."/>
            <person name="Sanchez J."/>
        </authorList>
    </citation>
    <scope>NUCLEOTIDE SEQUENCE</scope>
</reference>
<dbReference type="SUPFAM" id="SSF56719">
    <property type="entry name" value="Type II DNA topoisomerase"/>
    <property type="match status" value="1"/>
</dbReference>
<evidence type="ECO:0000256" key="5">
    <source>
        <dbReference type="ARBA" id="ARBA00022723"/>
    </source>
</evidence>
<dbReference type="InterPro" id="IPR018522">
    <property type="entry name" value="TopoIIA_CS"/>
</dbReference>